<reference evidence="1 2" key="1">
    <citation type="submission" date="2015-05" db="EMBL/GenBank/DDBJ databases">
        <title>Complete genome sequence of a sulfur-oxidizing gammaproteobacterium strain HA5.</title>
        <authorList>
            <person name="Miura A."/>
            <person name="Kojima H."/>
            <person name="Fukui M."/>
        </authorList>
    </citation>
    <scope>NUCLEOTIDE SEQUENCE [LARGE SCALE GENOMIC DNA]</scope>
    <source>
        <strain evidence="1 2">HA5</strain>
    </source>
</reference>
<name>A0A1B4XCR0_9GAMM</name>
<dbReference type="AlphaFoldDB" id="A0A1B4XCR0"/>
<evidence type="ECO:0000313" key="2">
    <source>
        <dbReference type="Proteomes" id="UP000243180"/>
    </source>
</evidence>
<keyword evidence="2" id="KW-1185">Reference proteome</keyword>
<dbReference type="InParanoid" id="A0A1B4XCR0"/>
<dbReference type="EMBL" id="AP014879">
    <property type="protein sequence ID" value="BAV32581.1"/>
    <property type="molecule type" value="Genomic_DNA"/>
</dbReference>
<dbReference type="Proteomes" id="UP000243180">
    <property type="component" value="Chromosome"/>
</dbReference>
<protein>
    <submittedName>
        <fullName evidence="1">Uncharacterized protein</fullName>
    </submittedName>
</protein>
<proteinExistence type="predicted"/>
<dbReference type="OrthoDB" id="9802328at2"/>
<dbReference type="KEGG" id="slim:SCL_0259"/>
<gene>
    <name evidence="1" type="ORF">SCL_0259</name>
</gene>
<sequence>MAIKKQEFYEGAALHLLARTGEIMSIQYEPPFFFLNNQLLVHLKYSTRGRSPWGFSFTADEQLLLRARASEFKTVIGLICGADGVAAFTYDDYLKVAAPRKSTIHVACYRLHGEHYEVNGPDGKLDGKVAPSDWKRILQF</sequence>
<evidence type="ECO:0000313" key="1">
    <source>
        <dbReference type="EMBL" id="BAV32581.1"/>
    </source>
</evidence>
<organism evidence="1 2">
    <name type="scientific">Sulfuricaulis limicola</name>
    <dbReference type="NCBI Taxonomy" id="1620215"/>
    <lineage>
        <taxon>Bacteria</taxon>
        <taxon>Pseudomonadati</taxon>
        <taxon>Pseudomonadota</taxon>
        <taxon>Gammaproteobacteria</taxon>
        <taxon>Acidiferrobacterales</taxon>
        <taxon>Acidiferrobacteraceae</taxon>
        <taxon>Sulfuricaulis</taxon>
    </lineage>
</organism>
<dbReference type="RefSeq" id="WP_148664941.1">
    <property type="nucleotide sequence ID" value="NZ_AP014879.1"/>
</dbReference>
<accession>A0A1B4XCR0</accession>